<keyword evidence="4 7" id="KW-0812">Transmembrane</keyword>
<dbReference type="RefSeq" id="WP_272143008.1">
    <property type="nucleotide sequence ID" value="NZ_JAQNDM010000002.1"/>
</dbReference>
<keyword evidence="9" id="KW-1185">Reference proteome</keyword>
<dbReference type="PIRSF" id="PIRSF019239">
    <property type="entry name" value="MrpE"/>
    <property type="match status" value="1"/>
</dbReference>
<keyword evidence="6 7" id="KW-0472">Membrane</keyword>
<evidence type="ECO:0000313" key="9">
    <source>
        <dbReference type="Proteomes" id="UP001221838"/>
    </source>
</evidence>
<evidence type="ECO:0000256" key="7">
    <source>
        <dbReference type="SAM" id="Phobius"/>
    </source>
</evidence>
<evidence type="ECO:0000256" key="2">
    <source>
        <dbReference type="ARBA" id="ARBA00006228"/>
    </source>
</evidence>
<protein>
    <submittedName>
        <fullName evidence="8">Na+/H+ antiporter subunit E</fullName>
    </submittedName>
</protein>
<comment type="subcellular location">
    <subcellularLocation>
        <location evidence="1">Cell membrane</location>
        <topology evidence="1">Multi-pass membrane protein</topology>
    </subcellularLocation>
</comment>
<dbReference type="PANTHER" id="PTHR34584">
    <property type="entry name" value="NA(+)/H(+) ANTIPORTER SUBUNIT E1"/>
    <property type="match status" value="1"/>
</dbReference>
<organism evidence="8 9">
    <name type="scientific">Stigmatella ashevillensis</name>
    <dbReference type="NCBI Taxonomy" id="2995309"/>
    <lineage>
        <taxon>Bacteria</taxon>
        <taxon>Pseudomonadati</taxon>
        <taxon>Myxococcota</taxon>
        <taxon>Myxococcia</taxon>
        <taxon>Myxococcales</taxon>
        <taxon>Cystobacterineae</taxon>
        <taxon>Archangiaceae</taxon>
        <taxon>Stigmatella</taxon>
    </lineage>
</organism>
<sequence>MNAFLWNLVLAFLWAAVQDDISLGNLAIGFVMGLLLLSFVTPEPGASPYARKLVDILKLLALFLREVLTTNWRLAREIATPGINNQPAIYAFETEARTDLEVTLLLLIINFTPGSLGLDLSEDGKVLYVHNMFTTTREEFIRNMRENVERPLLRVLR</sequence>
<dbReference type="EMBL" id="JAQNDM010000002">
    <property type="protein sequence ID" value="MDC0712863.1"/>
    <property type="molecule type" value="Genomic_DNA"/>
</dbReference>
<keyword evidence="5 7" id="KW-1133">Transmembrane helix</keyword>
<evidence type="ECO:0000256" key="3">
    <source>
        <dbReference type="ARBA" id="ARBA00022475"/>
    </source>
</evidence>
<reference evidence="8 9" key="1">
    <citation type="submission" date="2022-11" db="EMBL/GenBank/DDBJ databases">
        <title>Minimal conservation of predation-associated metabolite biosynthetic gene clusters underscores biosynthetic potential of Myxococcota including descriptions for ten novel species: Archangium lansinium sp. nov., Myxococcus landrumus sp. nov., Nannocystis bai.</title>
        <authorList>
            <person name="Ahearne A."/>
            <person name="Stevens C."/>
            <person name="Dowd S."/>
        </authorList>
    </citation>
    <scope>NUCLEOTIDE SEQUENCE [LARGE SCALE GENOMIC DNA]</scope>
    <source>
        <strain evidence="8 9">NCWAL01</strain>
    </source>
</reference>
<dbReference type="PANTHER" id="PTHR34584:SF1">
    <property type="entry name" value="NA(+)_H(+) ANTIPORTER SUBUNIT E1"/>
    <property type="match status" value="1"/>
</dbReference>
<evidence type="ECO:0000256" key="5">
    <source>
        <dbReference type="ARBA" id="ARBA00022989"/>
    </source>
</evidence>
<feature type="transmembrane region" description="Helical" evidence="7">
    <location>
        <begin position="25"/>
        <end position="42"/>
    </location>
</feature>
<evidence type="ECO:0000313" key="8">
    <source>
        <dbReference type="EMBL" id="MDC0712863.1"/>
    </source>
</evidence>
<name>A0ABT5DJ98_9BACT</name>
<dbReference type="InterPro" id="IPR002758">
    <property type="entry name" value="Cation_antiport_E"/>
</dbReference>
<evidence type="ECO:0000256" key="4">
    <source>
        <dbReference type="ARBA" id="ARBA00022692"/>
    </source>
</evidence>
<proteinExistence type="inferred from homology"/>
<accession>A0ABT5DJ98</accession>
<comment type="caution">
    <text evidence="8">The sequence shown here is derived from an EMBL/GenBank/DDBJ whole genome shotgun (WGS) entry which is preliminary data.</text>
</comment>
<dbReference type="Proteomes" id="UP001221838">
    <property type="component" value="Unassembled WGS sequence"/>
</dbReference>
<comment type="similarity">
    <text evidence="2">Belongs to the CPA3 antiporters (TC 2.A.63) subunit E family.</text>
</comment>
<dbReference type="Pfam" id="PF01899">
    <property type="entry name" value="MNHE"/>
    <property type="match status" value="1"/>
</dbReference>
<evidence type="ECO:0000256" key="6">
    <source>
        <dbReference type="ARBA" id="ARBA00023136"/>
    </source>
</evidence>
<keyword evidence="3" id="KW-1003">Cell membrane</keyword>
<gene>
    <name evidence="8" type="ORF">POL68_30660</name>
</gene>
<evidence type="ECO:0000256" key="1">
    <source>
        <dbReference type="ARBA" id="ARBA00004651"/>
    </source>
</evidence>